<dbReference type="Gene3D" id="2.60.120.590">
    <property type="entry name" value="Alpha-ketoglutarate-dependent dioxygenase AlkB-like"/>
    <property type="match status" value="1"/>
</dbReference>
<dbReference type="AlphaFoldDB" id="A0AA36MTB7"/>
<name>A0AA36MTB7_9DINO</name>
<dbReference type="EMBL" id="CAUJNA010000639">
    <property type="protein sequence ID" value="CAJ1379529.1"/>
    <property type="molecule type" value="Genomic_DNA"/>
</dbReference>
<evidence type="ECO:0000313" key="4">
    <source>
        <dbReference type="Proteomes" id="UP001178507"/>
    </source>
</evidence>
<organism evidence="3 4">
    <name type="scientific">Effrenium voratum</name>
    <dbReference type="NCBI Taxonomy" id="2562239"/>
    <lineage>
        <taxon>Eukaryota</taxon>
        <taxon>Sar</taxon>
        <taxon>Alveolata</taxon>
        <taxon>Dinophyceae</taxon>
        <taxon>Suessiales</taxon>
        <taxon>Symbiodiniaceae</taxon>
        <taxon>Effrenium</taxon>
    </lineage>
</organism>
<dbReference type="Gene3D" id="3.30.230.30">
    <property type="entry name" value="Impact, N-terminal domain"/>
    <property type="match status" value="1"/>
</dbReference>
<sequence>MPEIRESHDQQAQNLSSKAAMARRWRRAGAPEGAAPPAPAPAPARAASTWAEGAAHAARAGVAMCTVGAGDSYLIPDFLSPAEADAALMALTPLKMGGLAEVAWMQMFGANKRPFGRLKFTQATVERDLEPIYRYPTNNQSACLTHSWTPTVKSLKDKVEACIGQGLNHCVGNLYQDEKDFIGPHTDKMLDILQGSCIVSLSLGAERPILLERKRDKEQQKVSLPHGSLFVLGPETNRHWSHSIPAQGAKLGHRISLTIRKMGTFLQLRTRQLVGQGADKPTLNWPEWEHDESIVPEVAHPQAKQPLAELRASTRFKGSSFECVVRPCSDHAEVQACWREFKLQYREACHIPYAFVLTMRGRRVTGSEADGEPVGKADTAAEGLLEPLLAAGLTDCACFVVRHWDGERLGLANLIRAYAEAVQAAVAFAPACTSTRAVALTTPAEEVLETGAEDVDRQVRKLKKALREISALEQLQKEGTPLQQNQIWKIQKRQEYVSQLAVLEK</sequence>
<comment type="caution">
    <text evidence="3">The sequence shown here is derived from an EMBL/GenBank/DDBJ whole genome shotgun (WGS) entry which is preliminary data.</text>
</comment>
<reference evidence="3" key="1">
    <citation type="submission" date="2023-08" db="EMBL/GenBank/DDBJ databases">
        <authorList>
            <person name="Chen Y."/>
            <person name="Shah S."/>
            <person name="Dougan E. K."/>
            <person name="Thang M."/>
            <person name="Chan C."/>
        </authorList>
    </citation>
    <scope>NUCLEOTIDE SEQUENCE</scope>
</reference>
<feature type="region of interest" description="Disordered" evidence="1">
    <location>
        <begin position="1"/>
        <end position="46"/>
    </location>
</feature>
<dbReference type="Pfam" id="PF01205">
    <property type="entry name" value="Impact_N"/>
    <property type="match status" value="1"/>
</dbReference>
<dbReference type="InterPro" id="IPR001498">
    <property type="entry name" value="Impact_N"/>
</dbReference>
<dbReference type="PROSITE" id="PS51471">
    <property type="entry name" value="FE2OG_OXY"/>
    <property type="match status" value="1"/>
</dbReference>
<dbReference type="InterPro" id="IPR032854">
    <property type="entry name" value="ALKBH3"/>
</dbReference>
<protein>
    <recommendedName>
        <fullName evidence="2">Fe2OG dioxygenase domain-containing protein</fullName>
    </recommendedName>
</protein>
<dbReference type="PANTHER" id="PTHR31212:SF5">
    <property type="entry name" value="ISOCHORISMATASE FAMILY PROTEIN FAMILY (AFU_ORTHOLOGUE AFUA_3G14500)"/>
    <property type="match status" value="1"/>
</dbReference>
<dbReference type="InterPro" id="IPR005123">
    <property type="entry name" value="Oxoglu/Fe-dep_dioxygenase_dom"/>
</dbReference>
<dbReference type="SUPFAM" id="SSF54211">
    <property type="entry name" value="Ribosomal protein S5 domain 2-like"/>
    <property type="match status" value="1"/>
</dbReference>
<dbReference type="InterPro" id="IPR020568">
    <property type="entry name" value="Ribosomal_Su5_D2-typ_SF"/>
</dbReference>
<gene>
    <name evidence="3" type="ORF">EVOR1521_LOCUS7747</name>
</gene>
<evidence type="ECO:0000259" key="2">
    <source>
        <dbReference type="PROSITE" id="PS51471"/>
    </source>
</evidence>
<dbReference type="Pfam" id="PF13532">
    <property type="entry name" value="2OG-FeII_Oxy_2"/>
    <property type="match status" value="1"/>
</dbReference>
<dbReference type="PANTHER" id="PTHR31212">
    <property type="entry name" value="ALPHA-KETOGLUTARATE-DEPENDENT DIOXYGENASE ALKB HOMOLOG 3"/>
    <property type="match status" value="1"/>
</dbReference>
<evidence type="ECO:0000313" key="3">
    <source>
        <dbReference type="EMBL" id="CAJ1379529.1"/>
    </source>
</evidence>
<dbReference type="Proteomes" id="UP001178507">
    <property type="component" value="Unassembled WGS sequence"/>
</dbReference>
<dbReference type="InterPro" id="IPR027450">
    <property type="entry name" value="AlkB-like"/>
</dbReference>
<dbReference type="InterPro" id="IPR036956">
    <property type="entry name" value="Impact_N_sf"/>
</dbReference>
<dbReference type="GO" id="GO:0006307">
    <property type="term" value="P:DNA alkylation repair"/>
    <property type="evidence" value="ECO:0007669"/>
    <property type="project" value="InterPro"/>
</dbReference>
<evidence type="ECO:0000256" key="1">
    <source>
        <dbReference type="SAM" id="MobiDB-lite"/>
    </source>
</evidence>
<accession>A0AA36MTB7</accession>
<dbReference type="SUPFAM" id="SSF51197">
    <property type="entry name" value="Clavaminate synthase-like"/>
    <property type="match status" value="1"/>
</dbReference>
<dbReference type="InterPro" id="IPR037151">
    <property type="entry name" value="AlkB-like_sf"/>
</dbReference>
<feature type="domain" description="Fe2OG dioxygenase" evidence="2">
    <location>
        <begin position="166"/>
        <end position="263"/>
    </location>
</feature>
<keyword evidence="4" id="KW-1185">Reference proteome</keyword>
<proteinExistence type="predicted"/>
<dbReference type="GO" id="GO:0051213">
    <property type="term" value="F:dioxygenase activity"/>
    <property type="evidence" value="ECO:0007669"/>
    <property type="project" value="InterPro"/>
</dbReference>